<sequence>MSDSNPPTFLSTVLGTLEALAEPGTEPLPGLVSPDPLRPYVTLTFAQSLDAKIAGTGGRQLILTAYGRHRVEGRMRTMHDGILIGVNTAVNDNPQLNVRHLPFPTQNTHFQHYHHPRPLILDAQLRLSPTCKLLTNAAIGAGKAPWVISSAPPPADGFFAAEGAAEAVQEWEERKAALEEAGARIVLVERETLHPELPPTTTDLPVHAVLKALKDEGIRSVMVEGGARIIQSFLSASGTSGLVDTLIVTVAPMIVGRDGVGYGEGLEKVPGLLHLKTEVMGKDVVMGMKVVKV</sequence>
<comment type="catalytic activity">
    <reaction evidence="12">
        <text>2,5-diamino-6-(1-D-ribitylamino)pyrimidin-4(3H)-one 5'-phosphate + NADP(+) = 2,5-diamino-6-(1-D-ribosylamino)pyrimidin-4(3H)-one 5'-phosphate + NADPH + H(+)</text>
        <dbReference type="Rhea" id="RHEA:27278"/>
        <dbReference type="ChEBI" id="CHEBI:15378"/>
        <dbReference type="ChEBI" id="CHEBI:57783"/>
        <dbReference type="ChEBI" id="CHEBI:58349"/>
        <dbReference type="ChEBI" id="CHEBI:58890"/>
        <dbReference type="ChEBI" id="CHEBI:59545"/>
        <dbReference type="EC" id="1.1.1.302"/>
    </reaction>
</comment>
<feature type="domain" description="Bacterial bifunctional deaminase-reductase C-terminal" evidence="13">
    <location>
        <begin position="39"/>
        <end position="285"/>
    </location>
</feature>
<evidence type="ECO:0000313" key="14">
    <source>
        <dbReference type="EMBL" id="TFY70909.1"/>
    </source>
</evidence>
<dbReference type="InterPro" id="IPR050765">
    <property type="entry name" value="Riboflavin_Biosynth_HTPR"/>
</dbReference>
<evidence type="ECO:0000256" key="8">
    <source>
        <dbReference type="ARBA" id="ARBA00023002"/>
    </source>
</evidence>
<evidence type="ECO:0000313" key="15">
    <source>
        <dbReference type="Proteomes" id="UP000298327"/>
    </source>
</evidence>
<comment type="similarity">
    <text evidence="3">Belongs to the HTP reductase family.</text>
</comment>
<dbReference type="Proteomes" id="UP000298327">
    <property type="component" value="Unassembled WGS sequence"/>
</dbReference>
<evidence type="ECO:0000256" key="12">
    <source>
        <dbReference type="ARBA" id="ARBA00049020"/>
    </source>
</evidence>
<reference evidence="14 15" key="1">
    <citation type="submission" date="2019-02" db="EMBL/GenBank/DDBJ databases">
        <title>Genome sequencing of the rare red list fungi Dentipellis fragilis.</title>
        <authorList>
            <person name="Buettner E."/>
            <person name="Kellner H."/>
        </authorList>
    </citation>
    <scope>NUCLEOTIDE SEQUENCE [LARGE SCALE GENOMIC DNA]</scope>
    <source>
        <strain evidence="14 15">DSM 105465</strain>
    </source>
</reference>
<keyword evidence="7" id="KW-0521">NADP</keyword>
<name>A0A4Y9ZBY6_9AGAM</name>
<evidence type="ECO:0000256" key="7">
    <source>
        <dbReference type="ARBA" id="ARBA00022857"/>
    </source>
</evidence>
<evidence type="ECO:0000256" key="2">
    <source>
        <dbReference type="ARBA" id="ARBA00005104"/>
    </source>
</evidence>
<dbReference type="PANTHER" id="PTHR38011">
    <property type="entry name" value="DIHYDROFOLATE REDUCTASE FAMILY PROTEIN (AFU_ORTHOLOGUE AFUA_8G06820)"/>
    <property type="match status" value="1"/>
</dbReference>
<dbReference type="STRING" id="205917.A0A4Y9ZBY6"/>
<dbReference type="OrthoDB" id="5432at2759"/>
<evidence type="ECO:0000259" key="13">
    <source>
        <dbReference type="Pfam" id="PF01872"/>
    </source>
</evidence>
<evidence type="ECO:0000256" key="10">
    <source>
        <dbReference type="ARBA" id="ARBA00031630"/>
    </source>
</evidence>
<dbReference type="Gene3D" id="3.40.430.10">
    <property type="entry name" value="Dihydrofolate Reductase, subunit A"/>
    <property type="match status" value="1"/>
</dbReference>
<keyword evidence="8" id="KW-0560">Oxidoreductase</keyword>
<dbReference type="EC" id="1.1.1.302" evidence="4"/>
<organism evidence="14 15">
    <name type="scientific">Dentipellis fragilis</name>
    <dbReference type="NCBI Taxonomy" id="205917"/>
    <lineage>
        <taxon>Eukaryota</taxon>
        <taxon>Fungi</taxon>
        <taxon>Dikarya</taxon>
        <taxon>Basidiomycota</taxon>
        <taxon>Agaricomycotina</taxon>
        <taxon>Agaricomycetes</taxon>
        <taxon>Russulales</taxon>
        <taxon>Hericiaceae</taxon>
        <taxon>Dentipellis</taxon>
    </lineage>
</organism>
<dbReference type="PANTHER" id="PTHR38011:SF7">
    <property type="entry name" value="2,5-DIAMINO-6-RIBOSYLAMINO-4(3H)-PYRIMIDINONE 5'-PHOSPHATE REDUCTASE"/>
    <property type="match status" value="1"/>
</dbReference>
<comment type="catalytic activity">
    <reaction evidence="11">
        <text>2,5-diamino-6-(1-D-ribitylamino)pyrimidin-4(3H)-one 5'-phosphate + NAD(+) = 2,5-diamino-6-(1-D-ribosylamino)pyrimidin-4(3H)-one 5'-phosphate + NADH + H(+)</text>
        <dbReference type="Rhea" id="RHEA:27274"/>
        <dbReference type="ChEBI" id="CHEBI:15378"/>
        <dbReference type="ChEBI" id="CHEBI:57540"/>
        <dbReference type="ChEBI" id="CHEBI:57945"/>
        <dbReference type="ChEBI" id="CHEBI:58890"/>
        <dbReference type="ChEBI" id="CHEBI:59545"/>
        <dbReference type="EC" id="1.1.1.302"/>
    </reaction>
</comment>
<accession>A0A4Y9ZBY6</accession>
<evidence type="ECO:0000256" key="6">
    <source>
        <dbReference type="ARBA" id="ARBA00022619"/>
    </source>
</evidence>
<comment type="pathway">
    <text evidence="2">Cofactor biosynthesis; riboflavin biosynthesis.</text>
</comment>
<gene>
    <name evidence="14" type="ORF">EVG20_g2093</name>
</gene>
<evidence type="ECO:0000256" key="5">
    <source>
        <dbReference type="ARBA" id="ARBA00015035"/>
    </source>
</evidence>
<evidence type="ECO:0000256" key="11">
    <source>
        <dbReference type="ARBA" id="ARBA00047550"/>
    </source>
</evidence>
<evidence type="ECO:0000256" key="3">
    <source>
        <dbReference type="ARBA" id="ARBA00009723"/>
    </source>
</evidence>
<dbReference type="InterPro" id="IPR002734">
    <property type="entry name" value="RibDG_C"/>
</dbReference>
<dbReference type="AlphaFoldDB" id="A0A4Y9ZBY6"/>
<dbReference type="EMBL" id="SEOQ01000076">
    <property type="protein sequence ID" value="TFY70909.1"/>
    <property type="molecule type" value="Genomic_DNA"/>
</dbReference>
<dbReference type="GO" id="GO:0008703">
    <property type="term" value="F:5-amino-6-(5-phosphoribosylamino)uracil reductase activity"/>
    <property type="evidence" value="ECO:0007669"/>
    <property type="project" value="InterPro"/>
</dbReference>
<dbReference type="Pfam" id="PF01872">
    <property type="entry name" value="RibD_C"/>
    <property type="match status" value="1"/>
</dbReference>
<protein>
    <recommendedName>
        <fullName evidence="5">2,5-diamino-6-ribosylamino-4(3H)-pyrimidinone 5'-phosphate reductase</fullName>
        <ecNumber evidence="4">1.1.1.302</ecNumber>
    </recommendedName>
    <alternativeName>
        <fullName evidence="10">2,5-diamino-6-(5-phospho-D-ribosylamino)pyrimidin-4(3H)-one reductase</fullName>
    </alternativeName>
    <alternativeName>
        <fullName evidence="9">2,5-diamino-6-ribitylamino-4(3H)-pyrimidinone 5'-phosphate synthase</fullName>
    </alternativeName>
</protein>
<comment type="function">
    <text evidence="1">Catalyzes an early step in riboflavin biosynthesis, the NADPH-dependent reduction of the ribose side chain of 2,5-diamino-6-ribosylamino-4(3H)-pyrimidinone 5'-phosphate, yielding 2,5-diamino-6-ribitylamino-4(3H)-pyrimidinone 5'-phosphate.</text>
</comment>
<evidence type="ECO:0000256" key="9">
    <source>
        <dbReference type="ARBA" id="ARBA00030073"/>
    </source>
</evidence>
<evidence type="ECO:0000256" key="1">
    <source>
        <dbReference type="ARBA" id="ARBA00003555"/>
    </source>
</evidence>
<keyword evidence="15" id="KW-1185">Reference proteome</keyword>
<dbReference type="SUPFAM" id="SSF53597">
    <property type="entry name" value="Dihydrofolate reductase-like"/>
    <property type="match status" value="1"/>
</dbReference>
<comment type="caution">
    <text evidence="14">The sequence shown here is derived from an EMBL/GenBank/DDBJ whole genome shotgun (WGS) entry which is preliminary data.</text>
</comment>
<keyword evidence="6" id="KW-0686">Riboflavin biosynthesis</keyword>
<dbReference type="InterPro" id="IPR024072">
    <property type="entry name" value="DHFR-like_dom_sf"/>
</dbReference>
<dbReference type="GO" id="GO:0009231">
    <property type="term" value="P:riboflavin biosynthetic process"/>
    <property type="evidence" value="ECO:0007669"/>
    <property type="project" value="UniProtKB-KW"/>
</dbReference>
<evidence type="ECO:0000256" key="4">
    <source>
        <dbReference type="ARBA" id="ARBA00012851"/>
    </source>
</evidence>
<proteinExistence type="inferred from homology"/>